<feature type="transmembrane region" description="Helical" evidence="1">
    <location>
        <begin position="134"/>
        <end position="155"/>
    </location>
</feature>
<dbReference type="Pfam" id="PF03729">
    <property type="entry name" value="DUF308"/>
    <property type="match status" value="2"/>
</dbReference>
<dbReference type="Proteomes" id="UP000003490">
    <property type="component" value="Unassembled WGS sequence"/>
</dbReference>
<organism evidence="2 4">
    <name type="scientific">[Clostridium] leptum DSM 753</name>
    <dbReference type="NCBI Taxonomy" id="428125"/>
    <lineage>
        <taxon>Bacteria</taxon>
        <taxon>Bacillati</taxon>
        <taxon>Bacillota</taxon>
        <taxon>Clostridia</taxon>
        <taxon>Eubacteriales</taxon>
        <taxon>Oscillospiraceae</taxon>
        <taxon>Oscillospiraceae incertae sedis</taxon>
    </lineage>
</organism>
<keyword evidence="5" id="KW-1185">Reference proteome</keyword>
<gene>
    <name evidence="3" type="ORF">CH238_03780</name>
    <name evidence="2" type="ORF">CLOLEP_03630</name>
</gene>
<reference evidence="2 4" key="1">
    <citation type="submission" date="2007-08" db="EMBL/GenBank/DDBJ databases">
        <title>Draft genome sequence of Clostridium leptum (DSM 753).</title>
        <authorList>
            <person name="Sudarsanam P."/>
            <person name="Ley R."/>
            <person name="Guruge J."/>
            <person name="Turnbaugh P.J."/>
            <person name="Mahowald M."/>
            <person name="Liep D."/>
            <person name="Gordon J."/>
        </authorList>
    </citation>
    <scope>NUCLEOTIDE SEQUENCE [LARGE SCALE GENOMIC DNA]</scope>
    <source>
        <strain evidence="2 4">DSM 753</strain>
    </source>
</reference>
<reference evidence="3 5" key="3">
    <citation type="submission" date="2017-07" db="EMBL/GenBank/DDBJ databases">
        <title>Prevalence of linear plasmids in Cutibacterium (Propionibacterium) acnes isolates obtained from prostatic tissue.</title>
        <authorList>
            <person name="Davidsson S."/>
            <person name="Carlsson J."/>
            <person name="Molling P."/>
            <person name="Andren O."/>
            <person name="Andersson S.-O."/>
            <person name="Brzuszkiewicz E."/>
            <person name="Poehlein A."/>
            <person name="Al-Zeer M."/>
            <person name="Brinkmann V."/>
            <person name="Scavenius C."/>
            <person name="Nazipi S."/>
            <person name="Soderquist B."/>
            <person name="Bruggemann H."/>
        </authorList>
    </citation>
    <scope>NUCLEOTIDE SEQUENCE [LARGE SCALE GENOMIC DNA]</scope>
    <source>
        <strain evidence="3 5">DSM 753</strain>
    </source>
</reference>
<keyword evidence="1" id="KW-0812">Transmembrane</keyword>
<feature type="transmembrane region" description="Helical" evidence="1">
    <location>
        <begin position="12"/>
        <end position="33"/>
    </location>
</feature>
<name>A7VYF2_9FIRM</name>
<feature type="transmembrane region" description="Helical" evidence="1">
    <location>
        <begin position="161"/>
        <end position="181"/>
    </location>
</feature>
<sequence>MQKKSRRPREKVLSMALMLVMLVLGILCFLTPLSTLVGVQYLAFGCLAIYGAVMVVRYIGSEHKSKFLLLGGVACFLLSAAVLLVWMFQSAEAAEGMMSFICCIVLAVLSVSMGINHFMMAFPFQRKDDRARGWLFAGAIVNFLVGVLLVLFPVFAAMPPISALLGTYLLSGGITILPELWTASSDQNPKSSQKK</sequence>
<proteinExistence type="predicted"/>
<dbReference type="HOGENOM" id="CLU_1394219_0_0_9"/>
<dbReference type="InterPro" id="IPR005325">
    <property type="entry name" value="DUF308_memb"/>
</dbReference>
<evidence type="ECO:0000313" key="2">
    <source>
        <dbReference type="EMBL" id="EDO59580.1"/>
    </source>
</evidence>
<evidence type="ECO:0008006" key="6">
    <source>
        <dbReference type="Google" id="ProtNLM"/>
    </source>
</evidence>
<evidence type="ECO:0000256" key="1">
    <source>
        <dbReference type="SAM" id="Phobius"/>
    </source>
</evidence>
<feature type="transmembrane region" description="Helical" evidence="1">
    <location>
        <begin position="98"/>
        <end position="122"/>
    </location>
</feature>
<feature type="transmembrane region" description="Helical" evidence="1">
    <location>
        <begin position="39"/>
        <end position="60"/>
    </location>
</feature>
<keyword evidence="1" id="KW-1133">Transmembrane helix</keyword>
<accession>A7VYF2</accession>
<evidence type="ECO:0000313" key="4">
    <source>
        <dbReference type="Proteomes" id="UP000003490"/>
    </source>
</evidence>
<dbReference type="EMBL" id="NOXF01000002">
    <property type="protein sequence ID" value="PEQ25166.1"/>
    <property type="molecule type" value="Genomic_DNA"/>
</dbReference>
<feature type="transmembrane region" description="Helical" evidence="1">
    <location>
        <begin position="67"/>
        <end position="86"/>
    </location>
</feature>
<reference evidence="2 4" key="2">
    <citation type="submission" date="2007-08" db="EMBL/GenBank/DDBJ databases">
        <authorList>
            <person name="Fulton L."/>
            <person name="Clifton S."/>
            <person name="Fulton B."/>
            <person name="Xu J."/>
            <person name="Minx P."/>
            <person name="Pepin K.H."/>
            <person name="Johnson M."/>
            <person name="Thiruvilangam P."/>
            <person name="Bhonagiri V."/>
            <person name="Nash W.E."/>
            <person name="Wang C."/>
            <person name="Mardis E.R."/>
            <person name="Wilson R.K."/>
        </authorList>
    </citation>
    <scope>NUCLEOTIDE SEQUENCE [LARGE SCALE GENOMIC DNA]</scope>
    <source>
        <strain evidence="2 4">DSM 753</strain>
    </source>
</reference>
<dbReference type="AlphaFoldDB" id="A7VYF2"/>
<evidence type="ECO:0000313" key="5">
    <source>
        <dbReference type="Proteomes" id="UP000220611"/>
    </source>
</evidence>
<keyword evidence="1" id="KW-0472">Membrane</keyword>
<comment type="caution">
    <text evidence="2">The sequence shown here is derived from an EMBL/GenBank/DDBJ whole genome shotgun (WGS) entry which is preliminary data.</text>
</comment>
<dbReference type="EMBL" id="ABCB02000021">
    <property type="protein sequence ID" value="EDO59580.1"/>
    <property type="molecule type" value="Genomic_DNA"/>
</dbReference>
<evidence type="ECO:0000313" key="3">
    <source>
        <dbReference type="EMBL" id="PEQ25166.1"/>
    </source>
</evidence>
<dbReference type="Proteomes" id="UP000220611">
    <property type="component" value="Unassembled WGS sequence"/>
</dbReference>
<protein>
    <recommendedName>
        <fullName evidence="6">Acid-resistance membrane protein</fullName>
    </recommendedName>
</protein>